<reference evidence="1 2" key="1">
    <citation type="submission" date="2020-07" db="EMBL/GenBank/DDBJ databases">
        <title>Sequencing the genomes of 1000 actinobacteria strains.</title>
        <authorList>
            <person name="Klenk H.-P."/>
        </authorList>
    </citation>
    <scope>NUCLEOTIDE SEQUENCE [LARGE SCALE GENOMIC DNA]</scope>
    <source>
        <strain evidence="1 2">DSM 40398</strain>
    </source>
</reference>
<dbReference type="AlphaFoldDB" id="A0A7Y9JLY0"/>
<name>A0A7Y9JLY0_9ACTN</name>
<keyword evidence="2" id="KW-1185">Reference proteome</keyword>
<organism evidence="1 2">
    <name type="scientific">Actinomadura luteofluorescens</name>
    <dbReference type="NCBI Taxonomy" id="46163"/>
    <lineage>
        <taxon>Bacteria</taxon>
        <taxon>Bacillati</taxon>
        <taxon>Actinomycetota</taxon>
        <taxon>Actinomycetes</taxon>
        <taxon>Streptosporangiales</taxon>
        <taxon>Thermomonosporaceae</taxon>
        <taxon>Actinomadura</taxon>
    </lineage>
</organism>
<evidence type="ECO:0000313" key="2">
    <source>
        <dbReference type="Proteomes" id="UP000529783"/>
    </source>
</evidence>
<dbReference type="RefSeq" id="WP_179848261.1">
    <property type="nucleotide sequence ID" value="NZ_JACCBA010000001.1"/>
</dbReference>
<sequence>MLAAADGRHGGVVGASQYLVGPTDPQKVSVQPFSEAMPSREEGLRPGIGGGLVQVFQIGFRKPPTVFECFEQRACQAVLGRAHQNVDSPGLAVGVARDPPLIVALDERFSAEVMRGEVLSLLRDAADELHAQLL</sequence>
<proteinExistence type="predicted"/>
<accession>A0A7Y9JLY0</accession>
<evidence type="ECO:0000313" key="1">
    <source>
        <dbReference type="EMBL" id="NYD51984.1"/>
    </source>
</evidence>
<gene>
    <name evidence="1" type="ORF">BJY14_007967</name>
</gene>
<protein>
    <submittedName>
        <fullName evidence="1">Uncharacterized protein</fullName>
    </submittedName>
</protein>
<dbReference type="Proteomes" id="UP000529783">
    <property type="component" value="Unassembled WGS sequence"/>
</dbReference>
<comment type="caution">
    <text evidence="1">The sequence shown here is derived from an EMBL/GenBank/DDBJ whole genome shotgun (WGS) entry which is preliminary data.</text>
</comment>
<dbReference type="EMBL" id="JACCBA010000001">
    <property type="protein sequence ID" value="NYD51984.1"/>
    <property type="molecule type" value="Genomic_DNA"/>
</dbReference>